<reference evidence="17 18" key="1">
    <citation type="submission" date="2018-11" db="EMBL/GenBank/DDBJ databases">
        <title>Genomic Encyclopedia of Type Strains, Phase IV (KMG-IV): sequencing the most valuable type-strain genomes for metagenomic binning, comparative biology and taxonomic classification.</title>
        <authorList>
            <person name="Goeker M."/>
        </authorList>
    </citation>
    <scope>NUCLEOTIDE SEQUENCE [LARGE SCALE GENOMIC DNA]</scope>
    <source>
        <strain evidence="17 18">DSM 27238</strain>
    </source>
</reference>
<keyword evidence="9 15" id="KW-0862">Zinc</keyword>
<dbReference type="Proteomes" id="UP000281691">
    <property type="component" value="Unassembled WGS sequence"/>
</dbReference>
<evidence type="ECO:0000256" key="15">
    <source>
        <dbReference type="HAMAP-Rule" id="MF_01690"/>
    </source>
</evidence>
<feature type="binding site" evidence="15">
    <location>
        <position position="67"/>
    </location>
    <ligand>
        <name>Zn(2+)</name>
        <dbReference type="ChEBI" id="CHEBI:29105"/>
        <label>1</label>
    </ligand>
</feature>
<evidence type="ECO:0000256" key="8">
    <source>
        <dbReference type="ARBA" id="ARBA00022801"/>
    </source>
</evidence>
<feature type="binding site" evidence="15">
    <location>
        <position position="100"/>
    </location>
    <ligand>
        <name>Zn(2+)</name>
        <dbReference type="ChEBI" id="CHEBI:29105"/>
        <label>1</label>
    </ligand>
</feature>
<dbReference type="Pfam" id="PF07687">
    <property type="entry name" value="M20_dimer"/>
    <property type="match status" value="1"/>
</dbReference>
<dbReference type="GO" id="GO:0019877">
    <property type="term" value="P:diaminopimelate biosynthetic process"/>
    <property type="evidence" value="ECO:0007669"/>
    <property type="project" value="UniProtKB-UniRule"/>
</dbReference>
<dbReference type="InterPro" id="IPR036264">
    <property type="entry name" value="Bact_exopeptidase_dim_dom"/>
</dbReference>
<evidence type="ECO:0000256" key="2">
    <source>
        <dbReference type="ARBA" id="ARBA00006746"/>
    </source>
</evidence>
<evidence type="ECO:0000256" key="4">
    <source>
        <dbReference type="ARBA" id="ARBA00011921"/>
    </source>
</evidence>
<dbReference type="HAMAP" id="MF_01690">
    <property type="entry name" value="DapE"/>
    <property type="match status" value="1"/>
</dbReference>
<keyword evidence="18" id="KW-1185">Reference proteome</keyword>
<dbReference type="Pfam" id="PF01546">
    <property type="entry name" value="Peptidase_M20"/>
    <property type="match status" value="1"/>
</dbReference>
<dbReference type="AlphaFoldDB" id="A0A3N4VZY9"/>
<keyword evidence="12 15" id="KW-0170">Cobalt</keyword>
<gene>
    <name evidence="15" type="primary">dapE</name>
    <name evidence="17" type="ORF">EDC46_1398</name>
</gene>
<dbReference type="InterPro" id="IPR002933">
    <property type="entry name" value="Peptidase_M20"/>
</dbReference>
<dbReference type="EMBL" id="RKQP01000004">
    <property type="protein sequence ID" value="RPE82727.1"/>
    <property type="molecule type" value="Genomic_DNA"/>
</dbReference>
<evidence type="ECO:0000256" key="3">
    <source>
        <dbReference type="ARBA" id="ARBA00011738"/>
    </source>
</evidence>
<evidence type="ECO:0000259" key="16">
    <source>
        <dbReference type="Pfam" id="PF07687"/>
    </source>
</evidence>
<dbReference type="GO" id="GO:0006526">
    <property type="term" value="P:L-arginine biosynthetic process"/>
    <property type="evidence" value="ECO:0007669"/>
    <property type="project" value="TreeGrafter"/>
</dbReference>
<dbReference type="GO" id="GO:0009089">
    <property type="term" value="P:lysine biosynthetic process via diaminopimelate"/>
    <property type="evidence" value="ECO:0007669"/>
    <property type="project" value="UniProtKB-UniRule"/>
</dbReference>
<dbReference type="InterPro" id="IPR050072">
    <property type="entry name" value="Peptidase_M20A"/>
</dbReference>
<dbReference type="RefSeq" id="WP_124211545.1">
    <property type="nucleotide sequence ID" value="NZ_CP016615.1"/>
</dbReference>
<comment type="pathway">
    <text evidence="1 15">Amino-acid biosynthesis; L-lysine biosynthesis via DAP pathway; LL-2,6-diaminopimelate from (S)-tetrahydrodipicolinate (succinylase route): step 3/3.</text>
</comment>
<feature type="active site" description="Proton acceptor" evidence="15">
    <location>
        <position position="134"/>
    </location>
</feature>
<dbReference type="GO" id="GO:0008270">
    <property type="term" value="F:zinc ion binding"/>
    <property type="evidence" value="ECO:0007669"/>
    <property type="project" value="UniProtKB-UniRule"/>
</dbReference>
<keyword evidence="11 15" id="KW-0457">Lysine biosynthesis</keyword>
<evidence type="ECO:0000256" key="12">
    <source>
        <dbReference type="ARBA" id="ARBA00023285"/>
    </source>
</evidence>
<dbReference type="CDD" id="cd03891">
    <property type="entry name" value="M20_DapE_proteobac"/>
    <property type="match status" value="1"/>
</dbReference>
<dbReference type="InterPro" id="IPR001261">
    <property type="entry name" value="ArgE/DapE_CS"/>
</dbReference>
<evidence type="ECO:0000256" key="10">
    <source>
        <dbReference type="ARBA" id="ARBA00022915"/>
    </source>
</evidence>
<dbReference type="GO" id="GO:0009014">
    <property type="term" value="F:succinyl-diaminopimelate desuccinylase activity"/>
    <property type="evidence" value="ECO:0007669"/>
    <property type="project" value="UniProtKB-UniRule"/>
</dbReference>
<dbReference type="InterPro" id="IPR011650">
    <property type="entry name" value="Peptidase_M20_dimer"/>
</dbReference>
<dbReference type="NCBIfam" id="NF009557">
    <property type="entry name" value="PRK13009.1"/>
    <property type="match status" value="1"/>
</dbReference>
<evidence type="ECO:0000256" key="7">
    <source>
        <dbReference type="ARBA" id="ARBA00022723"/>
    </source>
</evidence>
<organism evidence="17 18">
    <name type="scientific">Vespertiliibacter pulmonis</name>
    <dbReference type="NCBI Taxonomy" id="1443036"/>
    <lineage>
        <taxon>Bacteria</taxon>
        <taxon>Pseudomonadati</taxon>
        <taxon>Pseudomonadota</taxon>
        <taxon>Gammaproteobacteria</taxon>
        <taxon>Pasteurellales</taxon>
        <taxon>Pasteurellaceae</taxon>
        <taxon>Vespertiliibacter</taxon>
    </lineage>
</organism>
<dbReference type="FunFam" id="3.40.630.10:FF:000005">
    <property type="entry name" value="Succinyl-diaminopimelate desuccinylase"/>
    <property type="match status" value="1"/>
</dbReference>
<keyword evidence="10 15" id="KW-0220">Diaminopimelate biosynthesis</keyword>
<feature type="active site" evidence="15">
    <location>
        <position position="69"/>
    </location>
</feature>
<comment type="cofactor">
    <cofactor evidence="15">
        <name>Zn(2+)</name>
        <dbReference type="ChEBI" id="CHEBI:29105"/>
    </cofactor>
    <cofactor evidence="15">
        <name>Co(2+)</name>
        <dbReference type="ChEBI" id="CHEBI:48828"/>
    </cofactor>
    <text evidence="15">Binds 2 Zn(2+) or Co(2+) ions per subunit.</text>
</comment>
<evidence type="ECO:0000256" key="5">
    <source>
        <dbReference type="ARBA" id="ARBA00022391"/>
    </source>
</evidence>
<keyword evidence="7 15" id="KW-0479">Metal-binding</keyword>
<sequence length="384" mass="42271">MKNDIIALAQALIQRKSISPDDQGCQQLIAEQLQAVGFTLEWLPFGDTLNLWATHGQGEPCIAFAGHTDVVPAGDENQWKYPPFEANIVDNLLYGRGAADMKGSLSAMVIATTTFIKNNPNHQGKIALLITSDEEASAKDGTVKVVETLLTRNEKVDYCIVGEPSSSQQLGDIVKNGRRGSITANLYIEGIQGHVAYPHLAENPVHKSLAFLAELTQYQWDNGNAFFPPTSLQIANIQAGTGSNNVIPGELYVQFNLRYCTEITAEIIKEKVTELLRKHQLTHRIEWNLSGKPFLTENGRLVETVVQSVQKITGITPHLDTGGGTSDARFIAQMGTEVVEFGPLNQTIHKINECVDIDDLTQCGEVYYDVLEQLFNQTSGQFNE</sequence>
<dbReference type="SUPFAM" id="SSF53187">
    <property type="entry name" value="Zn-dependent exopeptidases"/>
    <property type="match status" value="1"/>
</dbReference>
<comment type="subunit">
    <text evidence="3 15">Homodimer.</text>
</comment>
<evidence type="ECO:0000256" key="6">
    <source>
        <dbReference type="ARBA" id="ARBA00022605"/>
    </source>
</evidence>
<name>A0A3N4VZY9_9PAST</name>
<dbReference type="UniPathway" id="UPA00034">
    <property type="reaction ID" value="UER00021"/>
</dbReference>
<evidence type="ECO:0000313" key="18">
    <source>
        <dbReference type="Proteomes" id="UP000281691"/>
    </source>
</evidence>
<dbReference type="PANTHER" id="PTHR43808">
    <property type="entry name" value="ACETYLORNITHINE DEACETYLASE"/>
    <property type="match status" value="1"/>
</dbReference>
<evidence type="ECO:0000256" key="13">
    <source>
        <dbReference type="ARBA" id="ARBA00031891"/>
    </source>
</evidence>
<dbReference type="PROSITE" id="PS00759">
    <property type="entry name" value="ARGE_DAPE_CPG2_2"/>
    <property type="match status" value="1"/>
</dbReference>
<dbReference type="EC" id="3.5.1.18" evidence="4 15"/>
<comment type="caution">
    <text evidence="17">The sequence shown here is derived from an EMBL/GenBank/DDBJ whole genome shotgun (WGS) entry which is preliminary data.</text>
</comment>
<evidence type="ECO:0000256" key="11">
    <source>
        <dbReference type="ARBA" id="ARBA00023154"/>
    </source>
</evidence>
<dbReference type="PANTHER" id="PTHR43808:SF31">
    <property type="entry name" value="N-ACETYL-L-CITRULLINE DEACETYLASE"/>
    <property type="match status" value="1"/>
</dbReference>
<dbReference type="SUPFAM" id="SSF55031">
    <property type="entry name" value="Bacterial exopeptidase dimerisation domain"/>
    <property type="match status" value="1"/>
</dbReference>
<dbReference type="InterPro" id="IPR005941">
    <property type="entry name" value="DapE_proteobac"/>
</dbReference>
<dbReference type="GO" id="GO:0008777">
    <property type="term" value="F:acetylornithine deacetylase activity"/>
    <property type="evidence" value="ECO:0007669"/>
    <property type="project" value="TreeGrafter"/>
</dbReference>
<feature type="binding site" evidence="15">
    <location>
        <position position="100"/>
    </location>
    <ligand>
        <name>Zn(2+)</name>
        <dbReference type="ChEBI" id="CHEBI:29105"/>
        <label>2</label>
    </ligand>
</feature>
<proteinExistence type="inferred from homology"/>
<evidence type="ECO:0000313" key="17">
    <source>
        <dbReference type="EMBL" id="RPE82727.1"/>
    </source>
</evidence>
<keyword evidence="6 15" id="KW-0028">Amino-acid biosynthesis</keyword>
<protein>
    <recommendedName>
        <fullName evidence="5 15">Succinyl-diaminopimelate desuccinylase</fullName>
        <shortName evidence="15">SDAP desuccinylase</shortName>
        <ecNumber evidence="4 15">3.5.1.18</ecNumber>
    </recommendedName>
    <alternativeName>
        <fullName evidence="13 15">N-succinyl-LL-2,6-diaminoheptanedioate amidohydrolase</fullName>
    </alternativeName>
</protein>
<accession>A0A3N4VZY9</accession>
<dbReference type="OrthoDB" id="9809784at2"/>
<feature type="domain" description="Peptidase M20 dimerisation" evidence="16">
    <location>
        <begin position="176"/>
        <end position="281"/>
    </location>
</feature>
<comment type="similarity">
    <text evidence="2 15">Belongs to the peptidase M20A family. DapE subfamily.</text>
</comment>
<evidence type="ECO:0000256" key="14">
    <source>
        <dbReference type="ARBA" id="ARBA00051301"/>
    </source>
</evidence>
<evidence type="ECO:0000256" key="1">
    <source>
        <dbReference type="ARBA" id="ARBA00005130"/>
    </source>
</evidence>
<dbReference type="GO" id="GO:0050897">
    <property type="term" value="F:cobalt ion binding"/>
    <property type="evidence" value="ECO:0007669"/>
    <property type="project" value="UniProtKB-UniRule"/>
</dbReference>
<feature type="binding site" evidence="15">
    <location>
        <position position="349"/>
    </location>
    <ligand>
        <name>Zn(2+)</name>
        <dbReference type="ChEBI" id="CHEBI:29105"/>
        <label>2</label>
    </ligand>
</feature>
<evidence type="ECO:0000256" key="9">
    <source>
        <dbReference type="ARBA" id="ARBA00022833"/>
    </source>
</evidence>
<feature type="binding site" evidence="15">
    <location>
        <position position="135"/>
    </location>
    <ligand>
        <name>Zn(2+)</name>
        <dbReference type="ChEBI" id="CHEBI:29105"/>
        <label>2</label>
    </ligand>
</feature>
<dbReference type="PROSITE" id="PS00758">
    <property type="entry name" value="ARGE_DAPE_CPG2_1"/>
    <property type="match status" value="1"/>
</dbReference>
<dbReference type="NCBIfam" id="TIGR01246">
    <property type="entry name" value="dapE_proteo"/>
    <property type="match status" value="1"/>
</dbReference>
<dbReference type="Gene3D" id="3.40.630.10">
    <property type="entry name" value="Zn peptidases"/>
    <property type="match status" value="2"/>
</dbReference>
<comment type="function">
    <text evidence="15">Catalyzes the hydrolysis of N-succinyl-L,L-diaminopimelic acid (SDAP), forming succinate and LL-2,6-diaminopimelate (DAP), an intermediate involved in the bacterial biosynthesis of lysine and meso-diaminopimelic acid, an essential component of bacterial cell walls.</text>
</comment>
<keyword evidence="8 15" id="KW-0378">Hydrolase</keyword>
<comment type="catalytic activity">
    <reaction evidence="14 15">
        <text>N-succinyl-(2S,6S)-2,6-diaminopimelate + H2O = (2S,6S)-2,6-diaminopimelate + succinate</text>
        <dbReference type="Rhea" id="RHEA:22608"/>
        <dbReference type="ChEBI" id="CHEBI:15377"/>
        <dbReference type="ChEBI" id="CHEBI:30031"/>
        <dbReference type="ChEBI" id="CHEBI:57609"/>
        <dbReference type="ChEBI" id="CHEBI:58087"/>
        <dbReference type="EC" id="3.5.1.18"/>
    </reaction>
</comment>
<dbReference type="FunFam" id="3.30.70.360:FF:000011">
    <property type="entry name" value="Succinyl-diaminopimelate desuccinylase"/>
    <property type="match status" value="1"/>
</dbReference>
<feature type="binding site" evidence="15">
    <location>
        <position position="163"/>
    </location>
    <ligand>
        <name>Zn(2+)</name>
        <dbReference type="ChEBI" id="CHEBI:29105"/>
        <label>1</label>
    </ligand>
</feature>